<keyword evidence="2" id="KW-0732">Signal</keyword>
<name>A0ABP7MFL7_9BACT</name>
<evidence type="ECO:0000256" key="2">
    <source>
        <dbReference type="SAM" id="SignalP"/>
    </source>
</evidence>
<keyword evidence="4" id="KW-1185">Reference proteome</keyword>
<comment type="caution">
    <text evidence="3">The sequence shown here is derived from an EMBL/GenBank/DDBJ whole genome shotgun (WGS) entry which is preliminary data.</text>
</comment>
<feature type="signal peptide" evidence="2">
    <location>
        <begin position="1"/>
        <end position="23"/>
    </location>
</feature>
<feature type="region of interest" description="Disordered" evidence="1">
    <location>
        <begin position="120"/>
        <end position="147"/>
    </location>
</feature>
<reference evidence="4" key="1">
    <citation type="journal article" date="2019" name="Int. J. Syst. Evol. Microbiol.">
        <title>The Global Catalogue of Microorganisms (GCM) 10K type strain sequencing project: providing services to taxonomists for standard genome sequencing and annotation.</title>
        <authorList>
            <consortium name="The Broad Institute Genomics Platform"/>
            <consortium name="The Broad Institute Genome Sequencing Center for Infectious Disease"/>
            <person name="Wu L."/>
            <person name="Ma J."/>
        </authorList>
    </citation>
    <scope>NUCLEOTIDE SEQUENCE [LARGE SCALE GENOMIC DNA]</scope>
    <source>
        <strain evidence="4">JCM 17214</strain>
    </source>
</reference>
<gene>
    <name evidence="3" type="ORF">GCM10022406_02790</name>
</gene>
<organism evidence="3 4">
    <name type="scientific">Hymenobacter algoricola</name>
    <dbReference type="NCBI Taxonomy" id="486267"/>
    <lineage>
        <taxon>Bacteria</taxon>
        <taxon>Pseudomonadati</taxon>
        <taxon>Bacteroidota</taxon>
        <taxon>Cytophagia</taxon>
        <taxon>Cytophagales</taxon>
        <taxon>Hymenobacteraceae</taxon>
        <taxon>Hymenobacter</taxon>
    </lineage>
</organism>
<evidence type="ECO:0000256" key="1">
    <source>
        <dbReference type="SAM" id="MobiDB-lite"/>
    </source>
</evidence>
<accession>A0ABP7MFL7</accession>
<feature type="chain" id="PRO_5047516103" evidence="2">
    <location>
        <begin position="24"/>
        <end position="196"/>
    </location>
</feature>
<protein>
    <submittedName>
        <fullName evidence="3">Uncharacterized protein</fullName>
    </submittedName>
</protein>
<dbReference type="Proteomes" id="UP001499909">
    <property type="component" value="Unassembled WGS sequence"/>
</dbReference>
<proteinExistence type="predicted"/>
<evidence type="ECO:0000313" key="3">
    <source>
        <dbReference type="EMBL" id="GAA3919778.1"/>
    </source>
</evidence>
<evidence type="ECO:0000313" key="4">
    <source>
        <dbReference type="Proteomes" id="UP001499909"/>
    </source>
</evidence>
<sequence>MKRFLLPAFLIAALLSAPATSQAADGPGRRKARTAKALKKKVAVAPKPTSAASWATSVDDDALWATPASEPAAVAAPAPPAPAPNDDPAMRSSGVMIAPGMNTAPYRGVSTDYHGRPLNKPAKKAVAAAPVDEATQEEDPAMRSSGVMLAPGMNTAPYRGVSTDYHGRPLKKKAKKALVARVATEAPVATAEVPEW</sequence>
<dbReference type="RefSeq" id="WP_345108984.1">
    <property type="nucleotide sequence ID" value="NZ_BAABDH010000003.1"/>
</dbReference>
<dbReference type="EMBL" id="BAABDH010000003">
    <property type="protein sequence ID" value="GAA3919778.1"/>
    <property type="molecule type" value="Genomic_DNA"/>
</dbReference>